<keyword evidence="7" id="KW-0378">Hydrolase</keyword>
<dbReference type="CDD" id="cd16897">
    <property type="entry name" value="LYZ_C"/>
    <property type="match status" value="1"/>
</dbReference>
<dbReference type="FunFam" id="1.10.530.10:FF:000001">
    <property type="entry name" value="Lysozyme C"/>
    <property type="match status" value="1"/>
</dbReference>
<keyword evidence="8" id="KW-1015">Disulfide bond</keyword>
<evidence type="ECO:0000256" key="6">
    <source>
        <dbReference type="ARBA" id="ARBA00022638"/>
    </source>
</evidence>
<dbReference type="PROSITE" id="PS51348">
    <property type="entry name" value="GLYCOSYL_HYDROL_F22_2"/>
    <property type="match status" value="1"/>
</dbReference>
<evidence type="ECO:0000256" key="10">
    <source>
        <dbReference type="ARBA" id="ARBA00032459"/>
    </source>
</evidence>
<dbReference type="PROSITE" id="PS00128">
    <property type="entry name" value="GLYCOSYL_HYDROL_F22_1"/>
    <property type="match status" value="1"/>
</dbReference>
<dbReference type="InterPro" id="IPR001916">
    <property type="entry name" value="Glyco_hydro_22"/>
</dbReference>
<evidence type="ECO:0000256" key="5">
    <source>
        <dbReference type="ARBA" id="ARBA00022529"/>
    </source>
</evidence>
<dbReference type="SMART" id="SM00263">
    <property type="entry name" value="LYZ1"/>
    <property type="match status" value="1"/>
</dbReference>
<dbReference type="SUPFAM" id="SSF53955">
    <property type="entry name" value="Lysozyme-like"/>
    <property type="match status" value="1"/>
</dbReference>
<evidence type="ECO:0000259" key="13">
    <source>
        <dbReference type="PROSITE" id="PS00128"/>
    </source>
</evidence>
<evidence type="ECO:0000313" key="15">
    <source>
        <dbReference type="Proteomes" id="UP000694381"/>
    </source>
</evidence>
<reference evidence="14" key="2">
    <citation type="submission" date="2025-09" db="UniProtKB">
        <authorList>
            <consortium name="Ensembl"/>
        </authorList>
    </citation>
    <scope>IDENTIFICATION</scope>
</reference>
<dbReference type="Gene3D" id="1.10.530.10">
    <property type="match status" value="1"/>
</dbReference>
<dbReference type="EC" id="3.2.1.17" evidence="4"/>
<protein>
    <recommendedName>
        <fullName evidence="4">lysozyme</fullName>
        <ecNumber evidence="4">3.2.1.17</ecNumber>
    </recommendedName>
    <alternativeName>
        <fullName evidence="10">1,4-beta-N-acetylmuramidase C</fullName>
    </alternativeName>
</protein>
<dbReference type="InterPro" id="IPR000974">
    <property type="entry name" value="Glyco_hydro_22_lys"/>
</dbReference>
<evidence type="ECO:0000256" key="12">
    <source>
        <dbReference type="SAM" id="SignalP"/>
    </source>
</evidence>
<evidence type="ECO:0000256" key="4">
    <source>
        <dbReference type="ARBA" id="ARBA00012732"/>
    </source>
</evidence>
<feature type="chain" id="PRO_5034812214" description="lysozyme" evidence="12">
    <location>
        <begin position="19"/>
        <end position="148"/>
    </location>
</feature>
<dbReference type="Ensembl" id="ENSNGAT00000014805.1">
    <property type="protein sequence ID" value="ENSNGAP00000009294.1"/>
    <property type="gene ID" value="ENSNGAG00000012012.1"/>
</dbReference>
<evidence type="ECO:0000256" key="7">
    <source>
        <dbReference type="ARBA" id="ARBA00022801"/>
    </source>
</evidence>
<feature type="domain" description="Glycosyl hydrolases family 22 (GH22)" evidence="13">
    <location>
        <begin position="95"/>
        <end position="113"/>
    </location>
</feature>
<dbReference type="PANTHER" id="PTHR11407">
    <property type="entry name" value="LYSOZYME C"/>
    <property type="match status" value="1"/>
</dbReference>
<dbReference type="GO" id="GO:0050830">
    <property type="term" value="P:defense response to Gram-positive bacterium"/>
    <property type="evidence" value="ECO:0007669"/>
    <property type="project" value="TreeGrafter"/>
</dbReference>
<dbReference type="InterPro" id="IPR023346">
    <property type="entry name" value="Lysozyme-like_dom_sf"/>
</dbReference>
<reference evidence="14" key="1">
    <citation type="submission" date="2025-08" db="UniProtKB">
        <authorList>
            <consortium name="Ensembl"/>
        </authorList>
    </citation>
    <scope>IDENTIFICATION</scope>
</reference>
<dbReference type="PRINTS" id="PR00137">
    <property type="entry name" value="LYSOZYME"/>
</dbReference>
<evidence type="ECO:0000256" key="8">
    <source>
        <dbReference type="ARBA" id="ARBA00023157"/>
    </source>
</evidence>
<sequence>MKTFLTLGLLLLSVTVQSKVFQRCELARTLKNHGLDGYEGVSLANWMCLCKSESDFNTQATNYNPGSQSTDYGIFQINSCYRCTYDKTPRAVDACGISCSALLQDDISQAITCAKTVVRDPQGIRAWVAWRNRCQNQDLSQYVQGCGV</sequence>
<accession>A0A8C6QUR0</accession>
<keyword evidence="12" id="KW-0732">Signal</keyword>
<organism evidence="14 15">
    <name type="scientific">Nannospalax galili</name>
    <name type="common">Northern Israeli blind subterranean mole rat</name>
    <name type="synonym">Spalax galili</name>
    <dbReference type="NCBI Taxonomy" id="1026970"/>
    <lineage>
        <taxon>Eukaryota</taxon>
        <taxon>Metazoa</taxon>
        <taxon>Chordata</taxon>
        <taxon>Craniata</taxon>
        <taxon>Vertebrata</taxon>
        <taxon>Euteleostomi</taxon>
        <taxon>Mammalia</taxon>
        <taxon>Eutheria</taxon>
        <taxon>Euarchontoglires</taxon>
        <taxon>Glires</taxon>
        <taxon>Rodentia</taxon>
        <taxon>Myomorpha</taxon>
        <taxon>Muroidea</taxon>
        <taxon>Spalacidae</taxon>
        <taxon>Spalacinae</taxon>
        <taxon>Nannospalax</taxon>
    </lineage>
</organism>
<evidence type="ECO:0000256" key="3">
    <source>
        <dbReference type="ARBA" id="ARBA00011245"/>
    </source>
</evidence>
<name>A0A8C6QUR0_NANGA</name>
<dbReference type="InterPro" id="IPR019799">
    <property type="entry name" value="Glyco_hydro_22_CS"/>
</dbReference>
<comment type="similarity">
    <text evidence="2 11">Belongs to the glycosyl hydrolase 22 family.</text>
</comment>
<evidence type="ECO:0000256" key="9">
    <source>
        <dbReference type="ARBA" id="ARBA00023295"/>
    </source>
</evidence>
<keyword evidence="9" id="KW-0326">Glycosidase</keyword>
<dbReference type="GO" id="GO:0031640">
    <property type="term" value="P:killing of cells of another organism"/>
    <property type="evidence" value="ECO:0007669"/>
    <property type="project" value="UniProtKB-KW"/>
</dbReference>
<evidence type="ECO:0000256" key="2">
    <source>
        <dbReference type="ARBA" id="ARBA00010859"/>
    </source>
</evidence>
<evidence type="ECO:0000313" key="14">
    <source>
        <dbReference type="Ensembl" id="ENSNGAP00000009294.1"/>
    </source>
</evidence>
<dbReference type="GO" id="GO:0050829">
    <property type="term" value="P:defense response to Gram-negative bacterium"/>
    <property type="evidence" value="ECO:0007669"/>
    <property type="project" value="TreeGrafter"/>
</dbReference>
<dbReference type="PRINTS" id="PR00135">
    <property type="entry name" value="LYZLACT"/>
</dbReference>
<dbReference type="GeneTree" id="ENSGT00940000153832"/>
<dbReference type="OMA" id="HCFRRRH"/>
<comment type="catalytic activity">
    <reaction evidence="1">
        <text>Hydrolysis of (1-&gt;4)-beta-linkages between N-acetylmuramic acid and N-acetyl-D-glucosamine residues in a peptidoglycan and between N-acetyl-D-glucosamine residues in chitodextrins.</text>
        <dbReference type="EC" id="3.2.1.17"/>
    </reaction>
</comment>
<keyword evidence="6" id="KW-0081">Bacteriolytic enzyme</keyword>
<evidence type="ECO:0000256" key="1">
    <source>
        <dbReference type="ARBA" id="ARBA00000632"/>
    </source>
</evidence>
<keyword evidence="15" id="KW-1185">Reference proteome</keyword>
<dbReference type="Proteomes" id="UP000694381">
    <property type="component" value="Unassembled WGS sequence"/>
</dbReference>
<dbReference type="Pfam" id="PF00062">
    <property type="entry name" value="Lys"/>
    <property type="match status" value="1"/>
</dbReference>
<proteinExistence type="inferred from homology"/>
<dbReference type="PANTHER" id="PTHR11407:SF28">
    <property type="entry name" value="LYSOZYME C"/>
    <property type="match status" value="1"/>
</dbReference>
<dbReference type="GO" id="GO:0003796">
    <property type="term" value="F:lysozyme activity"/>
    <property type="evidence" value="ECO:0007669"/>
    <property type="project" value="UniProtKB-EC"/>
</dbReference>
<evidence type="ECO:0000256" key="11">
    <source>
        <dbReference type="RuleBase" id="RU004440"/>
    </source>
</evidence>
<feature type="signal peptide" evidence="12">
    <location>
        <begin position="1"/>
        <end position="18"/>
    </location>
</feature>
<dbReference type="AlphaFoldDB" id="A0A8C6QUR0"/>
<keyword evidence="5" id="KW-0929">Antimicrobial</keyword>
<comment type="subunit">
    <text evidence="3">Monomer.</text>
</comment>